<evidence type="ECO:0000313" key="3">
    <source>
        <dbReference type="Proteomes" id="UP000466535"/>
    </source>
</evidence>
<feature type="region of interest" description="Disordered" evidence="1">
    <location>
        <begin position="120"/>
        <end position="142"/>
    </location>
</feature>
<evidence type="ECO:0000256" key="1">
    <source>
        <dbReference type="SAM" id="MobiDB-lite"/>
    </source>
</evidence>
<evidence type="ECO:0000313" key="2">
    <source>
        <dbReference type="EMBL" id="MXR51150.1"/>
    </source>
</evidence>
<dbReference type="AlphaFoldDB" id="A0A6B0T8H5"/>
<organism evidence="2 3">
    <name type="scientific">Halovenus carboxidivorans</name>
    <dbReference type="NCBI Taxonomy" id="2692199"/>
    <lineage>
        <taxon>Archaea</taxon>
        <taxon>Methanobacteriati</taxon>
        <taxon>Methanobacteriota</taxon>
        <taxon>Stenosarchaea group</taxon>
        <taxon>Halobacteria</taxon>
        <taxon>Halobacteriales</taxon>
        <taxon>Haloarculaceae</taxon>
        <taxon>Halovenus</taxon>
    </lineage>
</organism>
<reference evidence="2 3" key="1">
    <citation type="submission" date="2019-12" db="EMBL/GenBank/DDBJ databases">
        <title>Isolation and characterization of three novel carbon monoxide-oxidizing members of Halobacteria from salione crusts and soils.</title>
        <authorList>
            <person name="Myers M.R."/>
            <person name="King G.M."/>
        </authorList>
    </citation>
    <scope>NUCLEOTIDE SEQUENCE [LARGE SCALE GENOMIC DNA]</scope>
    <source>
        <strain evidence="2 3">WSH3</strain>
    </source>
</reference>
<dbReference type="Proteomes" id="UP000466535">
    <property type="component" value="Unassembled WGS sequence"/>
</dbReference>
<proteinExistence type="predicted"/>
<gene>
    <name evidence="2" type="ORF">GRX03_05955</name>
</gene>
<dbReference type="OrthoDB" id="241136at2157"/>
<feature type="region of interest" description="Disordered" evidence="1">
    <location>
        <begin position="193"/>
        <end position="220"/>
    </location>
</feature>
<dbReference type="EMBL" id="WUUT01000002">
    <property type="protein sequence ID" value="MXR51150.1"/>
    <property type="molecule type" value="Genomic_DNA"/>
</dbReference>
<accession>A0A6B0T8H5</accession>
<sequence length="360" mass="39298">MAERALLATREGSLTPGFERIVSASSEVVESLVRDRPADNRYHLPPGLVESLSERIEQDDITRVAVDGIAHEGQMVDLTSALPDVTVRDRRGVVWERLSEGGNPVAAARLTLRDNRIDRRRARRRRRDQQTTAPAGEDGAVAEAERACDRAAERLTQRQETQRRQISESYTGVDAYVTVLSSVPESADCWAGLTGEAESTGPLRPATPTTATTTVGPHELAVTDTPGLFAGGPEWLRTATPGTMAAVERADVVLTVGDVGGLPGQSDFDGTRLRVPSRGFDDPPEELRARLRSVLPTSELAVRLPYTDDGQAVLSWLYDRTSVRELEYGEDIYVRVECPETATESVERRVQQVGGSSVRP</sequence>
<dbReference type="RefSeq" id="WP_159763299.1">
    <property type="nucleotide sequence ID" value="NZ_WUUT01000002.1"/>
</dbReference>
<name>A0A6B0T8H5_9EURY</name>
<comment type="caution">
    <text evidence="2">The sequence shown here is derived from an EMBL/GenBank/DDBJ whole genome shotgun (WGS) entry which is preliminary data.</text>
</comment>
<keyword evidence="3" id="KW-1185">Reference proteome</keyword>
<evidence type="ECO:0008006" key="4">
    <source>
        <dbReference type="Google" id="ProtNLM"/>
    </source>
</evidence>
<protein>
    <recommendedName>
        <fullName evidence="4">GTPase HflX</fullName>
    </recommendedName>
</protein>